<dbReference type="Pfam" id="PF05420">
    <property type="entry name" value="BCSC_C"/>
    <property type="match status" value="1"/>
</dbReference>
<organism evidence="6 7">
    <name type="scientific">Rhodoferax lacus</name>
    <dbReference type="NCBI Taxonomy" id="2184758"/>
    <lineage>
        <taxon>Bacteria</taxon>
        <taxon>Pseudomonadati</taxon>
        <taxon>Pseudomonadota</taxon>
        <taxon>Betaproteobacteria</taxon>
        <taxon>Burkholderiales</taxon>
        <taxon>Comamonadaceae</taxon>
        <taxon>Rhodoferax</taxon>
    </lineage>
</organism>
<dbReference type="Proteomes" id="UP000260665">
    <property type="component" value="Unassembled WGS sequence"/>
</dbReference>
<dbReference type="InterPro" id="IPR008410">
    <property type="entry name" value="BCSC_C"/>
</dbReference>
<gene>
    <name evidence="6" type="ORF">DIC66_05990</name>
</gene>
<evidence type="ECO:0000256" key="2">
    <source>
        <dbReference type="ARBA" id="ARBA00022737"/>
    </source>
</evidence>
<feature type="signal peptide" evidence="4">
    <location>
        <begin position="1"/>
        <end position="29"/>
    </location>
</feature>
<evidence type="ECO:0000256" key="1">
    <source>
        <dbReference type="ARBA" id="ARBA00022729"/>
    </source>
</evidence>
<dbReference type="InterPro" id="IPR011990">
    <property type="entry name" value="TPR-like_helical_dom_sf"/>
</dbReference>
<evidence type="ECO:0000313" key="6">
    <source>
        <dbReference type="EMBL" id="RFO98257.1"/>
    </source>
</evidence>
<reference evidence="6 7" key="1">
    <citation type="submission" date="2018-05" db="EMBL/GenBank/DDBJ databases">
        <title>Rhodoferax soyangensis sp.nov., isolated from an oligotrophic freshwater lake.</title>
        <authorList>
            <person name="Park M."/>
        </authorList>
    </citation>
    <scope>NUCLEOTIDE SEQUENCE [LARGE SCALE GENOMIC DNA]</scope>
    <source>
        <strain evidence="6 7">IMCC26218</strain>
    </source>
</reference>
<keyword evidence="3" id="KW-0802">TPR repeat</keyword>
<comment type="caution">
    <text evidence="6">The sequence shown here is derived from an EMBL/GenBank/DDBJ whole genome shotgun (WGS) entry which is preliminary data.</text>
</comment>
<dbReference type="Gene3D" id="1.25.40.10">
    <property type="entry name" value="Tetratricopeptide repeat domain"/>
    <property type="match status" value="2"/>
</dbReference>
<dbReference type="GO" id="GO:0019867">
    <property type="term" value="C:outer membrane"/>
    <property type="evidence" value="ECO:0007669"/>
    <property type="project" value="InterPro"/>
</dbReference>
<dbReference type="EMBL" id="QFZK01000002">
    <property type="protein sequence ID" value="RFO98257.1"/>
    <property type="molecule type" value="Genomic_DNA"/>
</dbReference>
<protein>
    <recommendedName>
        <fullName evidence="5">Cellulose synthase operon C C-terminal domain-containing protein</fullName>
    </recommendedName>
</protein>
<dbReference type="Pfam" id="PF14559">
    <property type="entry name" value="TPR_19"/>
    <property type="match status" value="2"/>
</dbReference>
<evidence type="ECO:0000259" key="5">
    <source>
        <dbReference type="Pfam" id="PF05420"/>
    </source>
</evidence>
<keyword evidence="7" id="KW-1185">Reference proteome</keyword>
<evidence type="ECO:0000256" key="4">
    <source>
        <dbReference type="SAM" id="SignalP"/>
    </source>
</evidence>
<keyword evidence="2" id="KW-0677">Repeat</keyword>
<feature type="chain" id="PRO_5017787365" description="Cellulose synthase operon C C-terminal domain-containing protein" evidence="4">
    <location>
        <begin position="30"/>
        <end position="807"/>
    </location>
</feature>
<evidence type="ECO:0000256" key="3">
    <source>
        <dbReference type="ARBA" id="ARBA00022803"/>
    </source>
</evidence>
<keyword evidence="1 4" id="KW-0732">Signal</keyword>
<dbReference type="SUPFAM" id="SSF48452">
    <property type="entry name" value="TPR-like"/>
    <property type="match status" value="1"/>
</dbReference>
<dbReference type="AlphaFoldDB" id="A0A3E1RFV3"/>
<accession>A0A3E1RFV3</accession>
<evidence type="ECO:0000313" key="7">
    <source>
        <dbReference type="Proteomes" id="UP000260665"/>
    </source>
</evidence>
<dbReference type="OrthoDB" id="174989at2"/>
<sequence>MNPAQAHKPIGKLSLACLLLAAHSQWSWADGAPTALRAELLGSAQRWSDKNRTDIARQKLDKLLAMEPDSPEGLAFLGDLALRENKLDEARKILATLQTRQPLHPATRELEQLVQIYTLQREKLARMRLMARAGRTADAAVLALELFPAGPPRYGALGQEIARITGRGAKGSPQVAQTPALTRPLLDTRSTATKAAAKTAPTSSSASARAPITPAALALALRPEVVTAQQAESALQPAPLAPAAPEVPATPEAAPASASALAAARADSLRAQADGELKAERLSPALRLLEQALQETPDDAWLRYDLARLYARLQLPEQARSVSDEGVARAPADTDMRYAHALLLASLDDDAAALADLQRIPVAERSAGMQALEQRLNVALRAQASNTLLQSARQKRSEGRYGEALGLFQQARQNALASVQAGSPSTADAQDALERDIRAIEARRQAWVEVGQETLEKNSTEGLGSLRGWERPVVAWLPWGYDGNLFIHADQVQLDAGSYAGGDAFAQPGTELITRGLAQRADGVNVGLGYVGEDLRWDLGETGVGFAVRNWVGGLRYGGDIGNVAYSAELSRRPLTGTLLSYAGTQDPQTGAVWGGVVATGVGGRVSTELGPFSTSASASLAMLTGLNVADNSRLKWRLAADRDVWRSAEQTVNIGVALSGLQHDKDLSGYTWGHGGYYSPQRNVTLAFPVEWSGHTGPLRWLVKASVSASSSSSNATDYYPGDAAMQQRAGNPRYDASSSTGTGWSVSGAAEYQVTPHLAIGGRLEHEVSDYYTPLNLLFYARYAFDPVRQTTVQRPRPVQAYSQF</sequence>
<dbReference type="RefSeq" id="WP_117175002.1">
    <property type="nucleotide sequence ID" value="NZ_QFZK01000002.1"/>
</dbReference>
<name>A0A3E1RFV3_9BURK</name>
<proteinExistence type="predicted"/>
<feature type="domain" description="Cellulose synthase operon C C-terminal" evidence="5">
    <location>
        <begin position="468"/>
        <end position="788"/>
    </location>
</feature>
<dbReference type="GO" id="GO:0030244">
    <property type="term" value="P:cellulose biosynthetic process"/>
    <property type="evidence" value="ECO:0007669"/>
    <property type="project" value="InterPro"/>
</dbReference>